<keyword evidence="1" id="KW-1133">Transmembrane helix</keyword>
<keyword evidence="3" id="KW-1185">Reference proteome</keyword>
<keyword evidence="1" id="KW-0812">Transmembrane</keyword>
<evidence type="ECO:0000313" key="3">
    <source>
        <dbReference type="Proteomes" id="UP000269221"/>
    </source>
</evidence>
<keyword evidence="1" id="KW-0472">Membrane</keyword>
<accession>A0A3M0K9D6</accession>
<protein>
    <submittedName>
        <fullName evidence="2">Uncharacterized protein</fullName>
    </submittedName>
</protein>
<sequence length="138" mass="15936">MAASNALLLASLAREIIQPGQKKHHHISKAMAKQMLEREMYLHQELIQLLQEIKNSKNAEEAWLFSGWLFWTAAVGLVLLAVICWLARRRRKRQASPQSFRVFWPDLPEDIAKIDIGLSVYENNRARRNNLALDFPSS</sequence>
<evidence type="ECO:0000256" key="1">
    <source>
        <dbReference type="SAM" id="Phobius"/>
    </source>
</evidence>
<dbReference type="Proteomes" id="UP000269221">
    <property type="component" value="Unassembled WGS sequence"/>
</dbReference>
<gene>
    <name evidence="2" type="ORF">DUI87_17147</name>
</gene>
<dbReference type="EMBL" id="QRBI01000120">
    <property type="protein sequence ID" value="RMC07670.1"/>
    <property type="molecule type" value="Genomic_DNA"/>
</dbReference>
<evidence type="ECO:0000313" key="2">
    <source>
        <dbReference type="EMBL" id="RMC07670.1"/>
    </source>
</evidence>
<proteinExistence type="predicted"/>
<comment type="caution">
    <text evidence="2">The sequence shown here is derived from an EMBL/GenBank/DDBJ whole genome shotgun (WGS) entry which is preliminary data.</text>
</comment>
<name>A0A3M0K9D6_HIRRU</name>
<dbReference type="AlphaFoldDB" id="A0A3M0K9D6"/>
<organism evidence="2 3">
    <name type="scientific">Hirundo rustica rustica</name>
    <dbReference type="NCBI Taxonomy" id="333673"/>
    <lineage>
        <taxon>Eukaryota</taxon>
        <taxon>Metazoa</taxon>
        <taxon>Chordata</taxon>
        <taxon>Craniata</taxon>
        <taxon>Vertebrata</taxon>
        <taxon>Euteleostomi</taxon>
        <taxon>Archelosauria</taxon>
        <taxon>Archosauria</taxon>
        <taxon>Dinosauria</taxon>
        <taxon>Saurischia</taxon>
        <taxon>Theropoda</taxon>
        <taxon>Coelurosauria</taxon>
        <taxon>Aves</taxon>
        <taxon>Neognathae</taxon>
        <taxon>Neoaves</taxon>
        <taxon>Telluraves</taxon>
        <taxon>Australaves</taxon>
        <taxon>Passeriformes</taxon>
        <taxon>Sylvioidea</taxon>
        <taxon>Hirundinidae</taxon>
        <taxon>Hirundo</taxon>
    </lineage>
</organism>
<feature type="transmembrane region" description="Helical" evidence="1">
    <location>
        <begin position="68"/>
        <end position="87"/>
    </location>
</feature>
<dbReference type="OrthoDB" id="9215428at2759"/>
<reference evidence="2 3" key="1">
    <citation type="submission" date="2018-07" db="EMBL/GenBank/DDBJ databases">
        <title>A high quality draft genome assembly of the barn swallow (H. rustica rustica).</title>
        <authorList>
            <person name="Formenti G."/>
            <person name="Chiara M."/>
            <person name="Poveda L."/>
            <person name="Francoijs K.-J."/>
            <person name="Bonisoli-Alquati A."/>
            <person name="Canova L."/>
            <person name="Gianfranceschi L."/>
            <person name="Horner D.S."/>
            <person name="Saino N."/>
        </authorList>
    </citation>
    <scope>NUCLEOTIDE SEQUENCE [LARGE SCALE GENOMIC DNA]</scope>
    <source>
        <strain evidence="2">Chelidonia</strain>
        <tissue evidence="2">Blood</tissue>
    </source>
</reference>